<dbReference type="AlphaFoldDB" id="A0AAU9RLY4"/>
<name>A0AAU9RLY4_THLAR</name>
<evidence type="ECO:0000313" key="1">
    <source>
        <dbReference type="EMBL" id="CAH2043419.1"/>
    </source>
</evidence>
<feature type="non-terminal residue" evidence="1">
    <location>
        <position position="131"/>
    </location>
</feature>
<sequence length="131" mass="14891">MEARNVEIKSRASTLFVRFYLSVGHNRKVECQGNEAAVDELKQQRAVFELRRKKKASLLRKSLRSEIALKVQALEMEKMLIINKKEKRLEKLCVCCSSRDCGSCNCLDYEAFALACALDCTRILPSAMQGD</sequence>
<proteinExistence type="predicted"/>
<dbReference type="PANTHER" id="PTHR35503:SF2">
    <property type="entry name" value="OS04G0455700 PROTEIN"/>
    <property type="match status" value="1"/>
</dbReference>
<keyword evidence="2" id="KW-1185">Reference proteome</keyword>
<dbReference type="PANTHER" id="PTHR35503">
    <property type="entry name" value="OSJNBA0006M15.15 PROTEIN"/>
    <property type="match status" value="1"/>
</dbReference>
<evidence type="ECO:0000313" key="2">
    <source>
        <dbReference type="Proteomes" id="UP000836841"/>
    </source>
</evidence>
<dbReference type="Proteomes" id="UP000836841">
    <property type="component" value="Chromosome 2"/>
</dbReference>
<accession>A0AAU9RLY4</accession>
<gene>
    <name evidence="1" type="ORF">TAV2_LOCUS6896</name>
</gene>
<reference evidence="1 2" key="1">
    <citation type="submission" date="2022-03" db="EMBL/GenBank/DDBJ databases">
        <authorList>
            <person name="Nunn A."/>
            <person name="Chopra R."/>
            <person name="Nunn A."/>
            <person name="Contreras Garrido A."/>
        </authorList>
    </citation>
    <scope>NUCLEOTIDE SEQUENCE [LARGE SCALE GENOMIC DNA]</scope>
</reference>
<dbReference type="EMBL" id="OU466858">
    <property type="protein sequence ID" value="CAH2043419.1"/>
    <property type="molecule type" value="Genomic_DNA"/>
</dbReference>
<organism evidence="1 2">
    <name type="scientific">Thlaspi arvense</name>
    <name type="common">Field penny-cress</name>
    <dbReference type="NCBI Taxonomy" id="13288"/>
    <lineage>
        <taxon>Eukaryota</taxon>
        <taxon>Viridiplantae</taxon>
        <taxon>Streptophyta</taxon>
        <taxon>Embryophyta</taxon>
        <taxon>Tracheophyta</taxon>
        <taxon>Spermatophyta</taxon>
        <taxon>Magnoliopsida</taxon>
        <taxon>eudicotyledons</taxon>
        <taxon>Gunneridae</taxon>
        <taxon>Pentapetalae</taxon>
        <taxon>rosids</taxon>
        <taxon>malvids</taxon>
        <taxon>Brassicales</taxon>
        <taxon>Brassicaceae</taxon>
        <taxon>Thlaspideae</taxon>
        <taxon>Thlaspi</taxon>
    </lineage>
</organism>
<protein>
    <submittedName>
        <fullName evidence="1">Uncharacterized protein</fullName>
    </submittedName>
</protein>